<evidence type="ECO:0000313" key="3">
    <source>
        <dbReference type="Proteomes" id="UP000020735"/>
    </source>
</evidence>
<comment type="caution">
    <text evidence="2">The sequence shown here is derived from an EMBL/GenBank/DDBJ whole genome shotgun (WGS) entry which is preliminary data.</text>
</comment>
<dbReference type="InterPro" id="IPR002711">
    <property type="entry name" value="HNH"/>
</dbReference>
<protein>
    <submittedName>
        <fullName evidence="2">HNH endonuclease family protein</fullName>
    </submittedName>
</protein>
<sequence length="260" mass="30108">MPTVIVENDISQWDDLTGEVYHFPKRYKDLLLTGEKVIYYKGRMKDKNFESRRLSKFPHYFGIAEVGDVISINNGKELLAEIINFRPFTQAVDFQINNEYLEKIPKNKEKNYWRDGVRKIDDDTYNAIINLANLGPISKTKTLLSNEDSQSFESGVEGKPTLQITTKYERDQKLRKQAILIHGYTCVACGFNFEEFYGDYAKGFIHIHHIEPLFTVGEKVVNPETDLVPLCANCHAVIHRKRDKTLTVDDLQKMIKRNVV</sequence>
<dbReference type="Pfam" id="PF01844">
    <property type="entry name" value="HNH"/>
    <property type="match status" value="1"/>
</dbReference>
<feature type="domain" description="HNH" evidence="1">
    <location>
        <begin position="186"/>
        <end position="240"/>
    </location>
</feature>
<keyword evidence="2" id="KW-0378">Hydrolase</keyword>
<dbReference type="PATRIC" id="fig|1310630.3.peg.3016"/>
<dbReference type="Proteomes" id="UP000020735">
    <property type="component" value="Unassembled WGS sequence"/>
</dbReference>
<evidence type="ECO:0000313" key="2">
    <source>
        <dbReference type="EMBL" id="EXC47853.1"/>
    </source>
</evidence>
<dbReference type="CDD" id="cd00085">
    <property type="entry name" value="HNHc"/>
    <property type="match status" value="1"/>
</dbReference>
<evidence type="ECO:0000259" key="1">
    <source>
        <dbReference type="Pfam" id="PF01844"/>
    </source>
</evidence>
<keyword evidence="2" id="KW-0255">Endonuclease</keyword>
<organism evidence="2 3">
    <name type="scientific">Acinetobacter baumannii 99063</name>
    <dbReference type="NCBI Taxonomy" id="1310630"/>
    <lineage>
        <taxon>Bacteria</taxon>
        <taxon>Pseudomonadati</taxon>
        <taxon>Pseudomonadota</taxon>
        <taxon>Gammaproteobacteria</taxon>
        <taxon>Moraxellales</taxon>
        <taxon>Moraxellaceae</taxon>
        <taxon>Acinetobacter</taxon>
        <taxon>Acinetobacter calcoaceticus/baumannii complex</taxon>
    </lineage>
</organism>
<proteinExistence type="predicted"/>
<dbReference type="GO" id="GO:0008270">
    <property type="term" value="F:zinc ion binding"/>
    <property type="evidence" value="ECO:0007669"/>
    <property type="project" value="InterPro"/>
</dbReference>
<name>A0A009SZW2_ACIBA</name>
<accession>A0A009SZW2</accession>
<dbReference type="InterPro" id="IPR003615">
    <property type="entry name" value="HNH_nuc"/>
</dbReference>
<reference evidence="2 3" key="1">
    <citation type="submission" date="2014-02" db="EMBL/GenBank/DDBJ databases">
        <title>Comparative genomics and transcriptomics to identify genetic mechanisms underlying the emergence of carbapenem resistant Acinetobacter baumannii (CRAb).</title>
        <authorList>
            <person name="Harris A.D."/>
            <person name="Johnson K.J."/>
            <person name="George J."/>
            <person name="Shefchek K."/>
            <person name="Daugherty S.C."/>
            <person name="Parankush S."/>
            <person name="Sadzewicz L."/>
            <person name="Tallon L."/>
            <person name="Sengamalay N."/>
            <person name="Hazen T.H."/>
            <person name="Rasko D.A."/>
        </authorList>
    </citation>
    <scope>NUCLEOTIDE SEQUENCE [LARGE SCALE GENOMIC DNA]</scope>
    <source>
        <strain evidence="2 3">99063</strain>
    </source>
</reference>
<dbReference type="GO" id="GO:0004519">
    <property type="term" value="F:endonuclease activity"/>
    <property type="evidence" value="ECO:0007669"/>
    <property type="project" value="UniProtKB-KW"/>
</dbReference>
<dbReference type="Gene3D" id="1.10.30.50">
    <property type="match status" value="1"/>
</dbReference>
<dbReference type="GO" id="GO:0003676">
    <property type="term" value="F:nucleic acid binding"/>
    <property type="evidence" value="ECO:0007669"/>
    <property type="project" value="InterPro"/>
</dbReference>
<dbReference type="EMBL" id="JEXJ01000064">
    <property type="protein sequence ID" value="EXC47853.1"/>
    <property type="molecule type" value="Genomic_DNA"/>
</dbReference>
<dbReference type="AlphaFoldDB" id="A0A009SZW2"/>
<gene>
    <name evidence="2" type="ORF">J529_3091</name>
</gene>
<keyword evidence="2" id="KW-0540">Nuclease</keyword>
<dbReference type="RefSeq" id="WP_032068717.1">
    <property type="nucleotide sequence ID" value="NZ_JEXJ01000064.1"/>
</dbReference>